<sequence>MYNILLVEDNCNLSKEIKLALSKWQFNVEILKEFENIMEEFISINPHLVIMDINLPYFDGFYWCKKIREISKIPIIFLSSRDSNMDIIMAINNGGDDYINKPFQIDILIAKLNALLRRTYSYGDEKGHFISYKNVMLDIEKGILIYKDEKLELTKNELKILVVLMKNQRKIISRDRLMMSLWENDEFINDNALTVNINRLRTKIREIGIEDFIKTKKGLGYIIE</sequence>
<evidence type="ECO:0000256" key="5">
    <source>
        <dbReference type="ARBA" id="ARBA00024867"/>
    </source>
</evidence>
<dbReference type="PANTHER" id="PTHR48111">
    <property type="entry name" value="REGULATOR OF RPOS"/>
    <property type="match status" value="1"/>
</dbReference>
<reference evidence="10 11" key="1">
    <citation type="journal article" date="2015" name="Infect. Genet. Evol.">
        <title>Genomic sequences of six botulinum neurotoxin-producing strains representing three clostridial species illustrate the mobility and diversity of botulinum neurotoxin genes.</title>
        <authorList>
            <person name="Smith T.J."/>
            <person name="Hill K.K."/>
            <person name="Xie G."/>
            <person name="Foley B.T."/>
            <person name="Williamson C.H."/>
            <person name="Foster J.T."/>
            <person name="Johnson S.L."/>
            <person name="Chertkov O."/>
            <person name="Teshima H."/>
            <person name="Gibbons H.S."/>
            <person name="Johnsky L.A."/>
            <person name="Karavis M.A."/>
            <person name="Smith L.A."/>
        </authorList>
    </citation>
    <scope>NUCLEOTIDE SEQUENCE [LARGE SCALE GENOMIC DNA]</scope>
    <source>
        <strain evidence="10 11">CDC 2741</strain>
    </source>
</reference>
<dbReference type="GO" id="GO:0032993">
    <property type="term" value="C:protein-DNA complex"/>
    <property type="evidence" value="ECO:0007669"/>
    <property type="project" value="TreeGrafter"/>
</dbReference>
<evidence type="ECO:0000256" key="6">
    <source>
        <dbReference type="PROSITE-ProRule" id="PRU00169"/>
    </source>
</evidence>
<dbReference type="OrthoDB" id="9790442at2"/>
<dbReference type="InterPro" id="IPR039420">
    <property type="entry name" value="WalR-like"/>
</dbReference>
<comment type="function">
    <text evidence="5">May play the central regulatory role in sporulation. It may be an element of the effector pathway responsible for the activation of sporulation genes in response to nutritional stress. Spo0A may act in concert with spo0H (a sigma factor) to control the expression of some genes that are critical to the sporulation process.</text>
</comment>
<dbReference type="Gene3D" id="1.10.10.10">
    <property type="entry name" value="Winged helix-like DNA-binding domain superfamily/Winged helix DNA-binding domain"/>
    <property type="match status" value="1"/>
</dbReference>
<feature type="domain" description="OmpR/PhoB-type" evidence="9">
    <location>
        <begin position="127"/>
        <end position="224"/>
    </location>
</feature>
<evidence type="ECO:0000256" key="4">
    <source>
        <dbReference type="ARBA" id="ARBA00023163"/>
    </source>
</evidence>
<dbReference type="SUPFAM" id="SSF52172">
    <property type="entry name" value="CheY-like"/>
    <property type="match status" value="1"/>
</dbReference>
<protein>
    <recommendedName>
        <fullName evidence="1">Stage 0 sporulation protein A homolog</fullName>
    </recommendedName>
</protein>
<dbReference type="SMART" id="SM00448">
    <property type="entry name" value="REC"/>
    <property type="match status" value="1"/>
</dbReference>
<organism evidence="10 11">
    <name type="scientific">Clostridium argentinense CDC 2741</name>
    <dbReference type="NCBI Taxonomy" id="1418104"/>
    <lineage>
        <taxon>Bacteria</taxon>
        <taxon>Bacillati</taxon>
        <taxon>Bacillota</taxon>
        <taxon>Clostridia</taxon>
        <taxon>Eubacteriales</taxon>
        <taxon>Clostridiaceae</taxon>
        <taxon>Clostridium</taxon>
    </lineage>
</organism>
<evidence type="ECO:0000256" key="1">
    <source>
        <dbReference type="ARBA" id="ARBA00018672"/>
    </source>
</evidence>
<feature type="domain" description="Response regulatory" evidence="8">
    <location>
        <begin position="3"/>
        <end position="116"/>
    </location>
</feature>
<dbReference type="GO" id="GO:0005829">
    <property type="term" value="C:cytosol"/>
    <property type="evidence" value="ECO:0007669"/>
    <property type="project" value="TreeGrafter"/>
</dbReference>
<dbReference type="EMBL" id="AYSO01000010">
    <property type="protein sequence ID" value="KIE48364.1"/>
    <property type="molecule type" value="Genomic_DNA"/>
</dbReference>
<dbReference type="InterPro" id="IPR016032">
    <property type="entry name" value="Sig_transdc_resp-reg_C-effctor"/>
</dbReference>
<evidence type="ECO:0000313" key="10">
    <source>
        <dbReference type="EMBL" id="KIE48364.1"/>
    </source>
</evidence>
<accession>A0A0C1U6M4</accession>
<evidence type="ECO:0000259" key="8">
    <source>
        <dbReference type="PROSITE" id="PS50110"/>
    </source>
</evidence>
<evidence type="ECO:0000313" key="11">
    <source>
        <dbReference type="Proteomes" id="UP000031366"/>
    </source>
</evidence>
<feature type="modified residue" description="4-aspartylphosphate" evidence="6">
    <location>
        <position position="52"/>
    </location>
</feature>
<dbReference type="InterPro" id="IPR036388">
    <property type="entry name" value="WH-like_DNA-bd_sf"/>
</dbReference>
<dbReference type="Gene3D" id="3.40.50.2300">
    <property type="match status" value="1"/>
</dbReference>
<dbReference type="AlphaFoldDB" id="A0A0C1U6M4"/>
<dbReference type="SMART" id="SM00862">
    <property type="entry name" value="Trans_reg_C"/>
    <property type="match status" value="1"/>
</dbReference>
<dbReference type="CDD" id="cd18159">
    <property type="entry name" value="REC_OmpR_NsrR-like"/>
    <property type="match status" value="1"/>
</dbReference>
<dbReference type="InterPro" id="IPR011006">
    <property type="entry name" value="CheY-like_superfamily"/>
</dbReference>
<keyword evidence="4" id="KW-0804">Transcription</keyword>
<keyword evidence="11" id="KW-1185">Reference proteome</keyword>
<proteinExistence type="predicted"/>
<evidence type="ECO:0000256" key="3">
    <source>
        <dbReference type="ARBA" id="ARBA00023125"/>
    </source>
</evidence>
<gene>
    <name evidence="10" type="ORF">U732_4089</name>
</gene>
<evidence type="ECO:0000256" key="2">
    <source>
        <dbReference type="ARBA" id="ARBA00023015"/>
    </source>
</evidence>
<feature type="DNA-binding region" description="OmpR/PhoB-type" evidence="7">
    <location>
        <begin position="127"/>
        <end position="224"/>
    </location>
</feature>
<dbReference type="STRING" id="29341.RSJ17_10525"/>
<comment type="caution">
    <text evidence="10">The sequence shown here is derived from an EMBL/GenBank/DDBJ whole genome shotgun (WGS) entry which is preliminary data.</text>
</comment>
<dbReference type="Pfam" id="PF00072">
    <property type="entry name" value="Response_reg"/>
    <property type="match status" value="1"/>
</dbReference>
<dbReference type="InterPro" id="IPR001789">
    <property type="entry name" value="Sig_transdc_resp-reg_receiver"/>
</dbReference>
<dbReference type="InterPro" id="IPR001867">
    <property type="entry name" value="OmpR/PhoB-type_DNA-bd"/>
</dbReference>
<dbReference type="GO" id="GO:0006355">
    <property type="term" value="P:regulation of DNA-templated transcription"/>
    <property type="evidence" value="ECO:0007669"/>
    <property type="project" value="InterPro"/>
</dbReference>
<keyword evidence="2" id="KW-0805">Transcription regulation</keyword>
<evidence type="ECO:0000256" key="7">
    <source>
        <dbReference type="PROSITE-ProRule" id="PRU01091"/>
    </source>
</evidence>
<evidence type="ECO:0000259" key="9">
    <source>
        <dbReference type="PROSITE" id="PS51755"/>
    </source>
</evidence>
<dbReference type="GO" id="GO:0000156">
    <property type="term" value="F:phosphorelay response regulator activity"/>
    <property type="evidence" value="ECO:0007669"/>
    <property type="project" value="TreeGrafter"/>
</dbReference>
<dbReference type="PROSITE" id="PS51755">
    <property type="entry name" value="OMPR_PHOB"/>
    <property type="match status" value="1"/>
</dbReference>
<keyword evidence="3 7" id="KW-0238">DNA-binding</keyword>
<name>A0A0C1U6M4_9CLOT</name>
<dbReference type="Proteomes" id="UP000031366">
    <property type="component" value="Unassembled WGS sequence"/>
</dbReference>
<dbReference type="PROSITE" id="PS50110">
    <property type="entry name" value="RESPONSE_REGULATORY"/>
    <property type="match status" value="1"/>
</dbReference>
<dbReference type="CDD" id="cd00383">
    <property type="entry name" value="trans_reg_C"/>
    <property type="match status" value="1"/>
</dbReference>
<dbReference type="PANTHER" id="PTHR48111:SF43">
    <property type="entry name" value="STAGE 0 SPORULATION PROTEIN A HOMOLOG"/>
    <property type="match status" value="1"/>
</dbReference>
<keyword evidence="6" id="KW-0597">Phosphoprotein</keyword>
<dbReference type="SUPFAM" id="SSF46894">
    <property type="entry name" value="C-terminal effector domain of the bipartite response regulators"/>
    <property type="match status" value="1"/>
</dbReference>
<dbReference type="RefSeq" id="WP_039629874.1">
    <property type="nucleotide sequence ID" value="NZ_AYSO01000010.1"/>
</dbReference>
<dbReference type="Pfam" id="PF00486">
    <property type="entry name" value="Trans_reg_C"/>
    <property type="match status" value="1"/>
</dbReference>
<dbReference type="GO" id="GO:0000976">
    <property type="term" value="F:transcription cis-regulatory region binding"/>
    <property type="evidence" value="ECO:0007669"/>
    <property type="project" value="TreeGrafter"/>
</dbReference>